<evidence type="ECO:0000313" key="6">
    <source>
        <dbReference type="EMBL" id="ANP86068.1"/>
    </source>
</evidence>
<dbReference type="GO" id="GO:0003700">
    <property type="term" value="F:DNA-binding transcription factor activity"/>
    <property type="evidence" value="ECO:0007669"/>
    <property type="project" value="TreeGrafter"/>
</dbReference>
<protein>
    <submittedName>
        <fullName evidence="6">TetR family transcriptional regulator</fullName>
    </submittedName>
</protein>
<sequence>MCLRATCTGLIPRAVNESGPVLPPANPVSKPRTKPPEERRDELMTAAERLFLEKGLEQTTIEEITTGAGVAKGTFYLHFSSKADVLQALRARFVQGVLDGIIAAVEGRRQEDWRGKLAAWSTACATGYLDAAGLHHLAFVAAPPATREGLSRNILIDHLNELLAAGAGENAWSVSDPGFTAVFLFNALHGVVNQPGIGETPAARAELLRAIEVHFLRTLGLPSGID</sequence>
<dbReference type="PANTHER" id="PTHR30055">
    <property type="entry name" value="HTH-TYPE TRANSCRIPTIONAL REGULATOR RUTR"/>
    <property type="match status" value="1"/>
</dbReference>
<evidence type="ECO:0000256" key="3">
    <source>
        <dbReference type="PROSITE-ProRule" id="PRU00335"/>
    </source>
</evidence>
<dbReference type="InterPro" id="IPR009057">
    <property type="entry name" value="Homeodomain-like_sf"/>
</dbReference>
<dbReference type="GO" id="GO:0000976">
    <property type="term" value="F:transcription cis-regulatory region binding"/>
    <property type="evidence" value="ECO:0007669"/>
    <property type="project" value="TreeGrafter"/>
</dbReference>
<dbReference type="InterPro" id="IPR001647">
    <property type="entry name" value="HTH_TetR"/>
</dbReference>
<reference evidence="6 7" key="1">
    <citation type="submission" date="2016-06" db="EMBL/GenBank/DDBJ databases">
        <title>Microsymbionts genomes from the relict species Vavilovia formosa.</title>
        <authorList>
            <person name="Chirak E."/>
            <person name="Kimeklis A."/>
            <person name="Andronov E."/>
        </authorList>
    </citation>
    <scope>NUCLEOTIDE SEQUENCE [LARGE SCALE GENOMIC DNA]</scope>
    <source>
        <strain evidence="6 7">Vaf10</strain>
    </source>
</reference>
<name>A0A1B1C8E7_RHILE</name>
<dbReference type="PROSITE" id="PS50977">
    <property type="entry name" value="HTH_TETR_2"/>
    <property type="match status" value="1"/>
</dbReference>
<dbReference type="AlphaFoldDB" id="A0A1B1C8E7"/>
<dbReference type="OrthoDB" id="9811084at2"/>
<evidence type="ECO:0000256" key="4">
    <source>
        <dbReference type="SAM" id="MobiDB-lite"/>
    </source>
</evidence>
<dbReference type="PANTHER" id="PTHR30055:SF183">
    <property type="entry name" value="NUCLEOID OCCLUSION FACTOR SLMA"/>
    <property type="match status" value="1"/>
</dbReference>
<organism evidence="6 7">
    <name type="scientific">Rhizobium leguminosarum</name>
    <dbReference type="NCBI Taxonomy" id="384"/>
    <lineage>
        <taxon>Bacteria</taxon>
        <taxon>Pseudomonadati</taxon>
        <taxon>Pseudomonadota</taxon>
        <taxon>Alphaproteobacteria</taxon>
        <taxon>Hyphomicrobiales</taxon>
        <taxon>Rhizobiaceae</taxon>
        <taxon>Rhizobium/Agrobacterium group</taxon>
        <taxon>Rhizobium</taxon>
    </lineage>
</organism>
<dbReference type="InterPro" id="IPR050109">
    <property type="entry name" value="HTH-type_TetR-like_transc_reg"/>
</dbReference>
<dbReference type="SUPFAM" id="SSF46689">
    <property type="entry name" value="Homeodomain-like"/>
    <property type="match status" value="1"/>
</dbReference>
<dbReference type="PRINTS" id="PR00455">
    <property type="entry name" value="HTHTETR"/>
</dbReference>
<evidence type="ECO:0000313" key="7">
    <source>
        <dbReference type="Proteomes" id="UP000092691"/>
    </source>
</evidence>
<feature type="domain" description="HTH tetR-type" evidence="5">
    <location>
        <begin position="37"/>
        <end position="97"/>
    </location>
</feature>
<proteinExistence type="predicted"/>
<feature type="DNA-binding region" description="H-T-H motif" evidence="3">
    <location>
        <begin position="60"/>
        <end position="79"/>
    </location>
</feature>
<gene>
    <name evidence="6" type="ORF">BA011_10235</name>
</gene>
<evidence type="ECO:0000259" key="5">
    <source>
        <dbReference type="PROSITE" id="PS50977"/>
    </source>
</evidence>
<evidence type="ECO:0000256" key="1">
    <source>
        <dbReference type="ARBA" id="ARBA00023054"/>
    </source>
</evidence>
<feature type="region of interest" description="Disordered" evidence="4">
    <location>
        <begin position="16"/>
        <end position="39"/>
    </location>
</feature>
<keyword evidence="2 3" id="KW-0238">DNA-binding</keyword>
<dbReference type="Gene3D" id="1.10.357.10">
    <property type="entry name" value="Tetracycline Repressor, domain 2"/>
    <property type="match status" value="1"/>
</dbReference>
<dbReference type="InterPro" id="IPR023772">
    <property type="entry name" value="DNA-bd_HTH_TetR-type_CS"/>
</dbReference>
<accession>A0A1B1C8E7</accession>
<dbReference type="EMBL" id="CP016286">
    <property type="protein sequence ID" value="ANP86068.1"/>
    <property type="molecule type" value="Genomic_DNA"/>
</dbReference>
<keyword evidence="1" id="KW-0175">Coiled coil</keyword>
<dbReference type="Proteomes" id="UP000092691">
    <property type="component" value="Chromosome"/>
</dbReference>
<dbReference type="PROSITE" id="PS01081">
    <property type="entry name" value="HTH_TETR_1"/>
    <property type="match status" value="1"/>
</dbReference>
<evidence type="ECO:0000256" key="2">
    <source>
        <dbReference type="ARBA" id="ARBA00023125"/>
    </source>
</evidence>
<dbReference type="Pfam" id="PF00440">
    <property type="entry name" value="TetR_N"/>
    <property type="match status" value="1"/>
</dbReference>